<evidence type="ECO:0000313" key="1">
    <source>
        <dbReference type="EMBL" id="RBQ14228.1"/>
    </source>
</evidence>
<dbReference type="Proteomes" id="UP000253303">
    <property type="component" value="Unassembled WGS sequence"/>
</dbReference>
<proteinExistence type="predicted"/>
<sequence length="229" mass="25268">MTTVIADPRFPKAEFTEPSPSGFLYLGIEAAPLGRGPFPGRSPEREQEIARLSELAARLEERPDVRAITLYRAVLAPPIPGRPGSDLAMLIETTSPEDIAGVREAEPYRRIGPALEMPARNVRKIGETDAGRRGSTFLFNHFTGPDPQTAVAVWETLTGWFTGNTGIDNSTALAPLDDGPFAMVNFARLPTGPRRFLLRQFTKRSFGSFVRARLREYGMTSMPIFHIPV</sequence>
<dbReference type="RefSeq" id="WP_113986402.1">
    <property type="nucleotide sequence ID" value="NZ_QMEY01000036.1"/>
</dbReference>
<dbReference type="EMBL" id="QMEY01000036">
    <property type="protein sequence ID" value="RBQ14228.1"/>
    <property type="molecule type" value="Genomic_DNA"/>
</dbReference>
<evidence type="ECO:0000313" key="2">
    <source>
        <dbReference type="Proteomes" id="UP000253303"/>
    </source>
</evidence>
<gene>
    <name evidence="1" type="ORF">DP939_41865</name>
</gene>
<reference evidence="1 2" key="1">
    <citation type="submission" date="2018-06" db="EMBL/GenBank/DDBJ databases">
        <title>Sphaerisporangium craniellae sp. nov., isolated from a marine sponge in the South China Sea.</title>
        <authorList>
            <person name="Li L."/>
        </authorList>
    </citation>
    <scope>NUCLEOTIDE SEQUENCE [LARGE SCALE GENOMIC DNA]</scope>
    <source>
        <strain evidence="1 2">LHW63015</strain>
    </source>
</reference>
<name>A0A366LK02_9ACTN</name>
<keyword evidence="2" id="KW-1185">Reference proteome</keyword>
<protein>
    <submittedName>
        <fullName evidence="1">Uncharacterized protein</fullName>
    </submittedName>
</protein>
<dbReference type="AlphaFoldDB" id="A0A366LK02"/>
<organism evidence="1 2">
    <name type="scientific">Spongiactinospora rosea</name>
    <dbReference type="NCBI Taxonomy" id="2248750"/>
    <lineage>
        <taxon>Bacteria</taxon>
        <taxon>Bacillati</taxon>
        <taxon>Actinomycetota</taxon>
        <taxon>Actinomycetes</taxon>
        <taxon>Streptosporangiales</taxon>
        <taxon>Streptosporangiaceae</taxon>
        <taxon>Spongiactinospora</taxon>
    </lineage>
</organism>
<comment type="caution">
    <text evidence="1">The sequence shown here is derived from an EMBL/GenBank/DDBJ whole genome shotgun (WGS) entry which is preliminary data.</text>
</comment>
<accession>A0A366LK02</accession>
<dbReference type="OrthoDB" id="2987568at2"/>